<evidence type="ECO:0000313" key="4">
    <source>
        <dbReference type="Proteomes" id="UP000618986"/>
    </source>
</evidence>
<evidence type="ECO:0000259" key="1">
    <source>
        <dbReference type="Pfam" id="PF00108"/>
    </source>
</evidence>
<dbReference type="InterPro" id="IPR002155">
    <property type="entry name" value="Thiolase"/>
</dbReference>
<dbReference type="PIRSF" id="PIRSF000429">
    <property type="entry name" value="Ac-CoA_Ac_transf"/>
    <property type="match status" value="1"/>
</dbReference>
<dbReference type="SUPFAM" id="SSF53901">
    <property type="entry name" value="Thiolase-like"/>
    <property type="match status" value="2"/>
</dbReference>
<dbReference type="CDD" id="cd00829">
    <property type="entry name" value="SCP-x_thiolase"/>
    <property type="match status" value="1"/>
</dbReference>
<dbReference type="Proteomes" id="UP000618986">
    <property type="component" value="Unassembled WGS sequence"/>
</dbReference>
<evidence type="ECO:0000259" key="2">
    <source>
        <dbReference type="Pfam" id="PF22691"/>
    </source>
</evidence>
<dbReference type="Gene3D" id="3.40.47.10">
    <property type="match status" value="1"/>
</dbReference>
<proteinExistence type="predicted"/>
<organism evidence="3 4">
    <name type="scientific">Micromonospora echinospora</name>
    <name type="common">Micromonospora purpurea</name>
    <dbReference type="NCBI Taxonomy" id="1877"/>
    <lineage>
        <taxon>Bacteria</taxon>
        <taxon>Bacillati</taxon>
        <taxon>Actinomycetota</taxon>
        <taxon>Actinomycetes</taxon>
        <taxon>Micromonosporales</taxon>
        <taxon>Micromonosporaceae</taxon>
        <taxon>Micromonospora</taxon>
    </lineage>
</organism>
<keyword evidence="4" id="KW-1185">Reference proteome</keyword>
<dbReference type="Pfam" id="PF00108">
    <property type="entry name" value="Thiolase_N"/>
    <property type="match status" value="1"/>
</dbReference>
<dbReference type="PANTHER" id="PTHR42870:SF1">
    <property type="entry name" value="NON-SPECIFIC LIPID-TRANSFER PROTEIN-LIKE 2"/>
    <property type="match status" value="1"/>
</dbReference>
<dbReference type="PANTHER" id="PTHR42870">
    <property type="entry name" value="ACETYL-COA C-ACETYLTRANSFERASE"/>
    <property type="match status" value="1"/>
</dbReference>
<sequence>MGEDIVAIGAASTKFGEFFDRGYADLVRDVVRAVTADAGITLADVDAAWLGTAFAYTYSDEGNAGTSLAEPIGMHGRPVTRVAAYCASGLDAIRQAVAALRAHTCDVALVVGAEKMRDVGPRGSLVMQHVNRGHPVLSKGRTAPGIFGLVAERYRAVYGDPRPAMTAVAMKNHAYGELNPRAHFRRAVSAEQVEAAPPLSGPIGLLDACPTTDGAAALVLVRESDARGRRAAAISGIAMSNDLGYFTANTSSRSDLLGFESTRSAAASAYRQAGVIRPFDEIDVVELHDCFTITEVVNYEDLGLCGKGEGRDLVLSGATGPGGALPVNTSGGLKACGHPIGATGVRMVVDVCDQVWGRAGVRQVPGARTGLAHALGGPGSLACVAVVTDAGPARAAA</sequence>
<gene>
    <name evidence="3" type="ORF">FHU28_003262</name>
</gene>
<feature type="domain" description="Thiolase C-terminal" evidence="2">
    <location>
        <begin position="248"/>
        <end position="387"/>
    </location>
</feature>
<evidence type="ECO:0000313" key="3">
    <source>
        <dbReference type="EMBL" id="MBB5113423.1"/>
    </source>
</evidence>
<keyword evidence="3" id="KW-0012">Acyltransferase</keyword>
<keyword evidence="3" id="KW-0808">Transferase</keyword>
<name>A0ABR6MDG4_MICEC</name>
<reference evidence="3 4" key="1">
    <citation type="submission" date="2020-08" db="EMBL/GenBank/DDBJ databases">
        <title>Sequencing the genomes of 1000 actinobacteria strains.</title>
        <authorList>
            <person name="Klenk H.-P."/>
        </authorList>
    </citation>
    <scope>NUCLEOTIDE SEQUENCE [LARGE SCALE GENOMIC DNA]</scope>
    <source>
        <strain evidence="3 4">DSM 43036</strain>
    </source>
</reference>
<dbReference type="EC" id="2.3.1.9" evidence="3"/>
<comment type="caution">
    <text evidence="3">The sequence shown here is derived from an EMBL/GenBank/DDBJ whole genome shotgun (WGS) entry which is preliminary data.</text>
</comment>
<dbReference type="Pfam" id="PF22691">
    <property type="entry name" value="Thiolase_C_1"/>
    <property type="match status" value="1"/>
</dbReference>
<dbReference type="InterPro" id="IPR055140">
    <property type="entry name" value="Thiolase_C_2"/>
</dbReference>
<accession>A0ABR6MDG4</accession>
<dbReference type="RefSeq" id="WP_184685139.1">
    <property type="nucleotide sequence ID" value="NZ_JACHJC010000001.1"/>
</dbReference>
<dbReference type="InterPro" id="IPR016039">
    <property type="entry name" value="Thiolase-like"/>
</dbReference>
<feature type="domain" description="Thiolase N-terminal" evidence="1">
    <location>
        <begin position="6"/>
        <end position="224"/>
    </location>
</feature>
<protein>
    <submittedName>
        <fullName evidence="3">Acetyl-CoA C-acetyltransferase</fullName>
        <ecNumber evidence="3">2.3.1.9</ecNumber>
    </submittedName>
</protein>
<dbReference type="InterPro" id="IPR020616">
    <property type="entry name" value="Thiolase_N"/>
</dbReference>
<dbReference type="GeneID" id="300293827"/>
<dbReference type="GO" id="GO:0003985">
    <property type="term" value="F:acetyl-CoA C-acetyltransferase activity"/>
    <property type="evidence" value="ECO:0007669"/>
    <property type="project" value="UniProtKB-EC"/>
</dbReference>
<dbReference type="EMBL" id="JACHJC010000001">
    <property type="protein sequence ID" value="MBB5113423.1"/>
    <property type="molecule type" value="Genomic_DNA"/>
</dbReference>